<evidence type="ECO:0000313" key="2">
    <source>
        <dbReference type="Proteomes" id="UP001295444"/>
    </source>
</evidence>
<dbReference type="EMBL" id="OW240916">
    <property type="protein sequence ID" value="CAH2292279.1"/>
    <property type="molecule type" value="Genomic_DNA"/>
</dbReference>
<organism evidence="1 2">
    <name type="scientific">Pelobates cultripes</name>
    <name type="common">Western spadefoot toad</name>
    <dbReference type="NCBI Taxonomy" id="61616"/>
    <lineage>
        <taxon>Eukaryota</taxon>
        <taxon>Metazoa</taxon>
        <taxon>Chordata</taxon>
        <taxon>Craniata</taxon>
        <taxon>Vertebrata</taxon>
        <taxon>Euteleostomi</taxon>
        <taxon>Amphibia</taxon>
        <taxon>Batrachia</taxon>
        <taxon>Anura</taxon>
        <taxon>Pelobatoidea</taxon>
        <taxon>Pelobatidae</taxon>
        <taxon>Pelobates</taxon>
    </lineage>
</organism>
<accession>A0AAD1S6P9</accession>
<dbReference type="AlphaFoldDB" id="A0AAD1S6P9"/>
<dbReference type="Proteomes" id="UP001295444">
    <property type="component" value="Chromosome 05"/>
</dbReference>
<name>A0AAD1S6P9_PELCU</name>
<keyword evidence="2" id="KW-1185">Reference proteome</keyword>
<proteinExistence type="predicted"/>
<protein>
    <submittedName>
        <fullName evidence="1">Uncharacterized protein</fullName>
    </submittedName>
</protein>
<gene>
    <name evidence="1" type="ORF">PECUL_23A042402</name>
</gene>
<sequence length="50" mass="5786">MSKKVVALMDPMGNENSYVSKVQHNTNWNIFEDVQARRTGRTMEHIRAHG</sequence>
<evidence type="ECO:0000313" key="1">
    <source>
        <dbReference type="EMBL" id="CAH2292279.1"/>
    </source>
</evidence>
<reference evidence="1" key="1">
    <citation type="submission" date="2022-03" db="EMBL/GenBank/DDBJ databases">
        <authorList>
            <person name="Alioto T."/>
            <person name="Alioto T."/>
            <person name="Gomez Garrido J."/>
        </authorList>
    </citation>
    <scope>NUCLEOTIDE SEQUENCE</scope>
</reference>